<gene>
    <name evidence="11" type="ORF">NUH29_04165</name>
</gene>
<evidence type="ECO:0000256" key="8">
    <source>
        <dbReference type="ARBA" id="ARBA00022842"/>
    </source>
</evidence>
<keyword evidence="12" id="KW-1185">Reference proteome</keyword>
<dbReference type="PANTHER" id="PTHR30040:SF2">
    <property type="entry name" value="FAD:PROTEIN FMN TRANSFERASE"/>
    <property type="match status" value="1"/>
</dbReference>
<evidence type="ECO:0000256" key="10">
    <source>
        <dbReference type="ARBA" id="ARBA00048540"/>
    </source>
</evidence>
<evidence type="ECO:0000256" key="5">
    <source>
        <dbReference type="ARBA" id="ARBA00022679"/>
    </source>
</evidence>
<dbReference type="Proteomes" id="UP001205337">
    <property type="component" value="Unassembled WGS sequence"/>
</dbReference>
<dbReference type="Gene3D" id="3.10.520.10">
    <property type="entry name" value="ApbE-like domains"/>
    <property type="match status" value="1"/>
</dbReference>
<dbReference type="SUPFAM" id="SSF143631">
    <property type="entry name" value="ApbE-like"/>
    <property type="match status" value="1"/>
</dbReference>
<name>A0ABT1ZDH2_9MICO</name>
<comment type="catalytic activity">
    <reaction evidence="10">
        <text>L-threonyl-[protein] + FAD = FMN-L-threonyl-[protein] + AMP + H(+)</text>
        <dbReference type="Rhea" id="RHEA:36847"/>
        <dbReference type="Rhea" id="RHEA-COMP:11060"/>
        <dbReference type="Rhea" id="RHEA-COMP:11061"/>
        <dbReference type="ChEBI" id="CHEBI:15378"/>
        <dbReference type="ChEBI" id="CHEBI:30013"/>
        <dbReference type="ChEBI" id="CHEBI:57692"/>
        <dbReference type="ChEBI" id="CHEBI:74257"/>
        <dbReference type="ChEBI" id="CHEBI:456215"/>
        <dbReference type="EC" id="2.7.1.180"/>
    </reaction>
</comment>
<evidence type="ECO:0000256" key="3">
    <source>
        <dbReference type="ARBA" id="ARBA00016337"/>
    </source>
</evidence>
<dbReference type="PANTHER" id="PTHR30040">
    <property type="entry name" value="THIAMINE BIOSYNTHESIS LIPOPROTEIN APBE"/>
    <property type="match status" value="1"/>
</dbReference>
<sequence>MIADPLPCAWHFDALGTPWRVDSEEPLPDEVRAAVAALIDRFDRDWSRYRADSLVSRIARDPGRHRLPHDAGPLLGLYAELYEATAGRVSPLVGGALAASGFGPRLTGVADVVPRWEDALAWDGEHLDTAHPVMLDVGAAGKGYLVDLVSGSLADAGIGRSVVDGSGDLRIRDVPMRIALEHPGDATKAIGVAEVSGGALSASAGNRRRHADGRHHVLDAVTGLPARDVVATWAVAGDDLTADGAATALFFDVDPSWLARRGVEWVRMLSDGTLQTSRDFPGEVFA</sequence>
<dbReference type="EMBL" id="JANTHX010000004">
    <property type="protein sequence ID" value="MCS0498746.1"/>
    <property type="molecule type" value="Genomic_DNA"/>
</dbReference>
<evidence type="ECO:0000256" key="7">
    <source>
        <dbReference type="ARBA" id="ARBA00022827"/>
    </source>
</evidence>
<dbReference type="Pfam" id="PF02424">
    <property type="entry name" value="ApbE"/>
    <property type="match status" value="1"/>
</dbReference>
<keyword evidence="6" id="KW-0479">Metal-binding</keyword>
<dbReference type="EC" id="2.7.1.180" evidence="2"/>
<evidence type="ECO:0000313" key="11">
    <source>
        <dbReference type="EMBL" id="MCS0498746.1"/>
    </source>
</evidence>
<keyword evidence="4" id="KW-0285">Flavoprotein</keyword>
<dbReference type="RefSeq" id="WP_258797746.1">
    <property type="nucleotide sequence ID" value="NZ_JANTHX010000004.1"/>
</dbReference>
<proteinExistence type="predicted"/>
<organism evidence="11 12">
    <name type="scientific">Protaetiibacter mangrovi</name>
    <dbReference type="NCBI Taxonomy" id="2970926"/>
    <lineage>
        <taxon>Bacteria</taxon>
        <taxon>Bacillati</taxon>
        <taxon>Actinomycetota</taxon>
        <taxon>Actinomycetes</taxon>
        <taxon>Micrococcales</taxon>
        <taxon>Microbacteriaceae</taxon>
        <taxon>Protaetiibacter</taxon>
    </lineage>
</organism>
<keyword evidence="7" id="KW-0274">FAD</keyword>
<evidence type="ECO:0000256" key="9">
    <source>
        <dbReference type="ARBA" id="ARBA00031306"/>
    </source>
</evidence>
<comment type="caution">
    <text evidence="11">The sequence shown here is derived from an EMBL/GenBank/DDBJ whole genome shotgun (WGS) entry which is preliminary data.</text>
</comment>
<comment type="cofactor">
    <cofactor evidence="1">
        <name>Mg(2+)</name>
        <dbReference type="ChEBI" id="CHEBI:18420"/>
    </cofactor>
</comment>
<accession>A0ABT1ZDH2</accession>
<dbReference type="InterPro" id="IPR003374">
    <property type="entry name" value="ApbE-like_sf"/>
</dbReference>
<keyword evidence="5 11" id="KW-0808">Transferase</keyword>
<dbReference type="InterPro" id="IPR024932">
    <property type="entry name" value="ApbE"/>
</dbReference>
<evidence type="ECO:0000313" key="12">
    <source>
        <dbReference type="Proteomes" id="UP001205337"/>
    </source>
</evidence>
<evidence type="ECO:0000256" key="2">
    <source>
        <dbReference type="ARBA" id="ARBA00011955"/>
    </source>
</evidence>
<evidence type="ECO:0000256" key="4">
    <source>
        <dbReference type="ARBA" id="ARBA00022630"/>
    </source>
</evidence>
<evidence type="ECO:0000256" key="1">
    <source>
        <dbReference type="ARBA" id="ARBA00001946"/>
    </source>
</evidence>
<evidence type="ECO:0000256" key="6">
    <source>
        <dbReference type="ARBA" id="ARBA00022723"/>
    </source>
</evidence>
<keyword evidence="8" id="KW-0460">Magnesium</keyword>
<dbReference type="GO" id="GO:0016740">
    <property type="term" value="F:transferase activity"/>
    <property type="evidence" value="ECO:0007669"/>
    <property type="project" value="UniProtKB-KW"/>
</dbReference>
<reference evidence="11 12" key="1">
    <citation type="submission" date="2022-08" db="EMBL/GenBank/DDBJ databases">
        <authorList>
            <person name="Li F."/>
        </authorList>
    </citation>
    <scope>NUCLEOTIDE SEQUENCE [LARGE SCALE GENOMIC DNA]</scope>
    <source>
        <strain evidence="11 12">10F1B-8-1</strain>
    </source>
</reference>
<protein>
    <recommendedName>
        <fullName evidence="3">FAD:protein FMN transferase</fullName>
        <ecNumber evidence="2">2.7.1.180</ecNumber>
    </recommendedName>
    <alternativeName>
        <fullName evidence="9">Flavin transferase</fullName>
    </alternativeName>
</protein>